<reference evidence="2" key="5">
    <citation type="journal article" date="2021" name="G3 (Bethesda)">
        <title>Aegilops tauschii genome assembly Aet v5.0 features greater sequence contiguity and improved annotation.</title>
        <authorList>
            <person name="Wang L."/>
            <person name="Zhu T."/>
            <person name="Rodriguez J.C."/>
            <person name="Deal K.R."/>
            <person name="Dubcovsky J."/>
            <person name="McGuire P.E."/>
            <person name="Lux T."/>
            <person name="Spannagl M."/>
            <person name="Mayer K.F.X."/>
            <person name="Baldrich P."/>
            <person name="Meyers B.C."/>
            <person name="Huo N."/>
            <person name="Gu Y.Q."/>
            <person name="Zhou H."/>
            <person name="Devos K.M."/>
            <person name="Bennetzen J.L."/>
            <person name="Unver T."/>
            <person name="Budak H."/>
            <person name="Gulick P.J."/>
            <person name="Galiba G."/>
            <person name="Kalapos B."/>
            <person name="Nelson D.R."/>
            <person name="Li P."/>
            <person name="You F.M."/>
            <person name="Luo M.C."/>
            <person name="Dvorak J."/>
        </authorList>
    </citation>
    <scope>NUCLEOTIDE SEQUENCE [LARGE SCALE GENOMIC DNA]</scope>
    <source>
        <strain evidence="2">cv. AL8/78</strain>
    </source>
</reference>
<feature type="compositionally biased region" description="Basic and acidic residues" evidence="1">
    <location>
        <begin position="1"/>
        <end position="11"/>
    </location>
</feature>
<reference evidence="3" key="2">
    <citation type="journal article" date="2017" name="Nat. Plants">
        <title>The Aegilops tauschii genome reveals multiple impacts of transposons.</title>
        <authorList>
            <person name="Zhao G."/>
            <person name="Zou C."/>
            <person name="Li K."/>
            <person name="Wang K."/>
            <person name="Li T."/>
            <person name="Gao L."/>
            <person name="Zhang X."/>
            <person name="Wang H."/>
            <person name="Yang Z."/>
            <person name="Liu X."/>
            <person name="Jiang W."/>
            <person name="Mao L."/>
            <person name="Kong X."/>
            <person name="Jiao Y."/>
            <person name="Jia J."/>
        </authorList>
    </citation>
    <scope>NUCLEOTIDE SEQUENCE [LARGE SCALE GENOMIC DNA]</scope>
    <source>
        <strain evidence="3">cv. AL8/78</strain>
    </source>
</reference>
<organism evidence="2 3">
    <name type="scientific">Aegilops tauschii subsp. strangulata</name>
    <name type="common">Goatgrass</name>
    <dbReference type="NCBI Taxonomy" id="200361"/>
    <lineage>
        <taxon>Eukaryota</taxon>
        <taxon>Viridiplantae</taxon>
        <taxon>Streptophyta</taxon>
        <taxon>Embryophyta</taxon>
        <taxon>Tracheophyta</taxon>
        <taxon>Spermatophyta</taxon>
        <taxon>Magnoliopsida</taxon>
        <taxon>Liliopsida</taxon>
        <taxon>Poales</taxon>
        <taxon>Poaceae</taxon>
        <taxon>BOP clade</taxon>
        <taxon>Pooideae</taxon>
        <taxon>Triticodae</taxon>
        <taxon>Triticeae</taxon>
        <taxon>Triticinae</taxon>
        <taxon>Aegilops</taxon>
    </lineage>
</organism>
<feature type="compositionally biased region" description="Basic residues" evidence="1">
    <location>
        <begin position="30"/>
        <end position="44"/>
    </location>
</feature>
<evidence type="ECO:0000313" key="3">
    <source>
        <dbReference type="Proteomes" id="UP000015105"/>
    </source>
</evidence>
<dbReference type="EnsemblPlants" id="AET5Gv21171300.12">
    <property type="protein sequence ID" value="AET5Gv21171300.12"/>
    <property type="gene ID" value="AET5Gv21171300"/>
</dbReference>
<reference evidence="3" key="1">
    <citation type="journal article" date="2014" name="Science">
        <title>Ancient hybridizations among the ancestral genomes of bread wheat.</title>
        <authorList>
            <consortium name="International Wheat Genome Sequencing Consortium,"/>
            <person name="Marcussen T."/>
            <person name="Sandve S.R."/>
            <person name="Heier L."/>
            <person name="Spannagl M."/>
            <person name="Pfeifer M."/>
            <person name="Jakobsen K.S."/>
            <person name="Wulff B.B."/>
            <person name="Steuernagel B."/>
            <person name="Mayer K.F."/>
            <person name="Olsen O.A."/>
        </authorList>
    </citation>
    <scope>NUCLEOTIDE SEQUENCE [LARGE SCALE GENOMIC DNA]</scope>
    <source>
        <strain evidence="3">cv. AL8/78</strain>
    </source>
</reference>
<protein>
    <submittedName>
        <fullName evidence="2">Uncharacterized protein</fullName>
    </submittedName>
</protein>
<proteinExistence type="predicted"/>
<accession>A0A453MFX1</accession>
<evidence type="ECO:0000313" key="2">
    <source>
        <dbReference type="EnsemblPlants" id="AET5Gv21171300.12"/>
    </source>
</evidence>
<reference evidence="2" key="3">
    <citation type="journal article" date="2017" name="Nature">
        <title>Genome sequence of the progenitor of the wheat D genome Aegilops tauschii.</title>
        <authorList>
            <person name="Luo M.C."/>
            <person name="Gu Y.Q."/>
            <person name="Puiu D."/>
            <person name="Wang H."/>
            <person name="Twardziok S.O."/>
            <person name="Deal K.R."/>
            <person name="Huo N."/>
            <person name="Zhu T."/>
            <person name="Wang L."/>
            <person name="Wang Y."/>
            <person name="McGuire P.E."/>
            <person name="Liu S."/>
            <person name="Long H."/>
            <person name="Ramasamy R.K."/>
            <person name="Rodriguez J.C."/>
            <person name="Van S.L."/>
            <person name="Yuan L."/>
            <person name="Wang Z."/>
            <person name="Xia Z."/>
            <person name="Xiao L."/>
            <person name="Anderson O.D."/>
            <person name="Ouyang S."/>
            <person name="Liang Y."/>
            <person name="Zimin A.V."/>
            <person name="Pertea G."/>
            <person name="Qi P."/>
            <person name="Bennetzen J.L."/>
            <person name="Dai X."/>
            <person name="Dawson M.W."/>
            <person name="Muller H.G."/>
            <person name="Kugler K."/>
            <person name="Rivarola-Duarte L."/>
            <person name="Spannagl M."/>
            <person name="Mayer K.F.X."/>
            <person name="Lu F.H."/>
            <person name="Bevan M.W."/>
            <person name="Leroy P."/>
            <person name="Li P."/>
            <person name="You F.M."/>
            <person name="Sun Q."/>
            <person name="Liu Z."/>
            <person name="Lyons E."/>
            <person name="Wicker T."/>
            <person name="Salzberg S.L."/>
            <person name="Devos K.M."/>
            <person name="Dvorak J."/>
        </authorList>
    </citation>
    <scope>NUCLEOTIDE SEQUENCE [LARGE SCALE GENOMIC DNA]</scope>
    <source>
        <strain evidence="2">cv. AL8/78</strain>
    </source>
</reference>
<name>A0A453MFX1_AEGTS</name>
<keyword evidence="3" id="KW-1185">Reference proteome</keyword>
<evidence type="ECO:0000256" key="1">
    <source>
        <dbReference type="SAM" id="MobiDB-lite"/>
    </source>
</evidence>
<dbReference type="AlphaFoldDB" id="A0A453MFX1"/>
<dbReference type="Proteomes" id="UP000015105">
    <property type="component" value="Chromosome 5D"/>
</dbReference>
<feature type="region of interest" description="Disordered" evidence="1">
    <location>
        <begin position="1"/>
        <end position="44"/>
    </location>
</feature>
<dbReference type="Gramene" id="AET5Gv21171300.12">
    <property type="protein sequence ID" value="AET5Gv21171300.12"/>
    <property type="gene ID" value="AET5Gv21171300"/>
</dbReference>
<sequence>GLAFHRTHEGRTAQAEPDDSPRPRASAGRRAPHGLHRRCRAPTRRSAWCRRRQRTPVLRETERALRLSALLLRERDGVRRTLGTS</sequence>
<reference evidence="2" key="4">
    <citation type="submission" date="2019-03" db="UniProtKB">
        <authorList>
            <consortium name="EnsemblPlants"/>
        </authorList>
    </citation>
    <scope>IDENTIFICATION</scope>
</reference>